<comment type="subunit">
    <text evidence="2">Homotrimer.</text>
</comment>
<dbReference type="GO" id="GO:0046930">
    <property type="term" value="C:pore complex"/>
    <property type="evidence" value="ECO:0007669"/>
    <property type="project" value="UniProtKB-KW"/>
</dbReference>
<protein>
    <submittedName>
        <fullName evidence="13">Porin</fullName>
    </submittedName>
</protein>
<dbReference type="AlphaFoldDB" id="A0A3A3FJZ0"/>
<dbReference type="CDD" id="cd00342">
    <property type="entry name" value="gram_neg_porins"/>
    <property type="match status" value="1"/>
</dbReference>
<dbReference type="EMBL" id="QYUO01000002">
    <property type="protein sequence ID" value="RJF95514.1"/>
    <property type="molecule type" value="Genomic_DNA"/>
</dbReference>
<evidence type="ECO:0000256" key="2">
    <source>
        <dbReference type="ARBA" id="ARBA00011233"/>
    </source>
</evidence>
<reference evidence="14" key="1">
    <citation type="submission" date="2018-09" db="EMBL/GenBank/DDBJ databases">
        <authorList>
            <person name="Zhu H."/>
        </authorList>
    </citation>
    <scope>NUCLEOTIDE SEQUENCE [LARGE SCALE GENOMIC DNA]</scope>
    <source>
        <strain evidence="14">K1R23-30</strain>
    </source>
</reference>
<dbReference type="InterPro" id="IPR002299">
    <property type="entry name" value="Porin_Neis"/>
</dbReference>
<keyword evidence="7" id="KW-0406">Ion transport</keyword>
<evidence type="ECO:0000256" key="5">
    <source>
        <dbReference type="ARBA" id="ARBA00022692"/>
    </source>
</evidence>
<organism evidence="13 14">
    <name type="scientific">Noviherbaspirillum saxi</name>
    <dbReference type="NCBI Taxonomy" id="2320863"/>
    <lineage>
        <taxon>Bacteria</taxon>
        <taxon>Pseudomonadati</taxon>
        <taxon>Pseudomonadota</taxon>
        <taxon>Betaproteobacteria</taxon>
        <taxon>Burkholderiales</taxon>
        <taxon>Oxalobacteraceae</taxon>
        <taxon>Noviherbaspirillum</taxon>
    </lineage>
</organism>
<accession>A0A3A3FJZ0</accession>
<dbReference type="InterPro" id="IPR023614">
    <property type="entry name" value="Porin_dom_sf"/>
</dbReference>
<dbReference type="GO" id="GO:0034220">
    <property type="term" value="P:monoatomic ion transmembrane transport"/>
    <property type="evidence" value="ECO:0007669"/>
    <property type="project" value="InterPro"/>
</dbReference>
<dbReference type="InterPro" id="IPR001702">
    <property type="entry name" value="Porin_Gram-ve"/>
</dbReference>
<evidence type="ECO:0000256" key="11">
    <source>
        <dbReference type="SAM" id="SignalP"/>
    </source>
</evidence>
<gene>
    <name evidence="13" type="ORF">D3871_19130</name>
</gene>
<dbReference type="PANTHER" id="PTHR34501:SF9">
    <property type="entry name" value="MAJOR OUTER MEMBRANE PROTEIN P.IA"/>
    <property type="match status" value="1"/>
</dbReference>
<dbReference type="InterPro" id="IPR033900">
    <property type="entry name" value="Gram_neg_porin_domain"/>
</dbReference>
<dbReference type="Proteomes" id="UP000265955">
    <property type="component" value="Unassembled WGS sequence"/>
</dbReference>
<keyword evidence="8" id="KW-0626">Porin</keyword>
<keyword evidence="3" id="KW-0813">Transport</keyword>
<dbReference type="Pfam" id="PF13609">
    <property type="entry name" value="Porin_4"/>
    <property type="match status" value="1"/>
</dbReference>
<keyword evidence="4" id="KW-1134">Transmembrane beta strand</keyword>
<keyword evidence="9" id="KW-0472">Membrane</keyword>
<comment type="caution">
    <text evidence="13">The sequence shown here is derived from an EMBL/GenBank/DDBJ whole genome shotgun (WGS) entry which is preliminary data.</text>
</comment>
<evidence type="ECO:0000256" key="10">
    <source>
        <dbReference type="ARBA" id="ARBA00023237"/>
    </source>
</evidence>
<dbReference type="Gene3D" id="2.40.160.10">
    <property type="entry name" value="Porin"/>
    <property type="match status" value="1"/>
</dbReference>
<evidence type="ECO:0000256" key="4">
    <source>
        <dbReference type="ARBA" id="ARBA00022452"/>
    </source>
</evidence>
<evidence type="ECO:0000313" key="13">
    <source>
        <dbReference type="EMBL" id="RJF95514.1"/>
    </source>
</evidence>
<evidence type="ECO:0000259" key="12">
    <source>
        <dbReference type="Pfam" id="PF13609"/>
    </source>
</evidence>
<evidence type="ECO:0000256" key="1">
    <source>
        <dbReference type="ARBA" id="ARBA00004571"/>
    </source>
</evidence>
<evidence type="ECO:0000256" key="3">
    <source>
        <dbReference type="ARBA" id="ARBA00022448"/>
    </source>
</evidence>
<evidence type="ECO:0000256" key="9">
    <source>
        <dbReference type="ARBA" id="ARBA00023136"/>
    </source>
</evidence>
<evidence type="ECO:0000256" key="7">
    <source>
        <dbReference type="ARBA" id="ARBA00023065"/>
    </source>
</evidence>
<feature type="chain" id="PRO_5017307376" evidence="11">
    <location>
        <begin position="21"/>
        <end position="329"/>
    </location>
</feature>
<dbReference type="OrthoDB" id="5289162at2"/>
<dbReference type="PRINTS" id="PR00182">
    <property type="entry name" value="ECOLNEIPORIN"/>
</dbReference>
<dbReference type="RefSeq" id="WP_119770663.1">
    <property type="nucleotide sequence ID" value="NZ_QYUO01000002.1"/>
</dbReference>
<keyword evidence="10" id="KW-0998">Cell outer membrane</keyword>
<dbReference type="GO" id="GO:0015288">
    <property type="term" value="F:porin activity"/>
    <property type="evidence" value="ECO:0007669"/>
    <property type="project" value="UniProtKB-KW"/>
</dbReference>
<feature type="domain" description="Porin" evidence="12">
    <location>
        <begin position="7"/>
        <end position="302"/>
    </location>
</feature>
<proteinExistence type="predicted"/>
<keyword evidence="14" id="KW-1185">Reference proteome</keyword>
<dbReference type="SUPFAM" id="SSF56935">
    <property type="entry name" value="Porins"/>
    <property type="match status" value="1"/>
</dbReference>
<evidence type="ECO:0000256" key="6">
    <source>
        <dbReference type="ARBA" id="ARBA00022729"/>
    </source>
</evidence>
<dbReference type="PANTHER" id="PTHR34501">
    <property type="entry name" value="PROTEIN YDDL-RELATED"/>
    <property type="match status" value="1"/>
</dbReference>
<evidence type="ECO:0000256" key="8">
    <source>
        <dbReference type="ARBA" id="ARBA00023114"/>
    </source>
</evidence>
<name>A0A3A3FJZ0_9BURK</name>
<keyword evidence="5" id="KW-0812">Transmembrane</keyword>
<sequence length="329" mass="33756">MKKSNLALAVLCTMATCSWAQTSVTVYGVMDLGVVSEGGGPGGSVLKLSSGVSAGSRLGFRGSEDLGGGLSAKFVIESGIAADTGGLNQGGLTFGRQAFVGLDGGFGSITAGRQYAPHFLAVDDIDPFGTGLAGNSTNLLGTTARMSNALIYTTPSVGGFNGQLAYGFGEIAGDASANRQMGLRLGYSAGPFSGGLAHHHTNDPSGTTAAKNTLISAKYDFNFGWVSLGYNVNDGAPGNDSRDVLVGLSVPAGTGTIMASYVRKDDRSALNRDAAQIGIGYIHNVSKRTALYTSYARIDNDNGAMYTVGNAIEAGSGNRAFNFGVRHRF</sequence>
<feature type="signal peptide" evidence="11">
    <location>
        <begin position="1"/>
        <end position="20"/>
    </location>
</feature>
<dbReference type="InterPro" id="IPR050298">
    <property type="entry name" value="Gram-neg_bact_OMP"/>
</dbReference>
<keyword evidence="6 11" id="KW-0732">Signal</keyword>
<comment type="subcellular location">
    <subcellularLocation>
        <location evidence="1">Cell outer membrane</location>
        <topology evidence="1">Multi-pass membrane protein</topology>
    </subcellularLocation>
</comment>
<evidence type="ECO:0000313" key="14">
    <source>
        <dbReference type="Proteomes" id="UP000265955"/>
    </source>
</evidence>
<dbReference type="PRINTS" id="PR00184">
    <property type="entry name" value="NEISSPPORIN"/>
</dbReference>
<dbReference type="GO" id="GO:0009279">
    <property type="term" value="C:cell outer membrane"/>
    <property type="evidence" value="ECO:0007669"/>
    <property type="project" value="UniProtKB-SubCell"/>
</dbReference>